<dbReference type="AlphaFoldDB" id="A0A167BRK6"/>
<proteinExistence type="predicted"/>
<organism evidence="1 2">
    <name type="scientific">Colletotrichum incanum</name>
    <name type="common">Soybean anthracnose fungus</name>
    <dbReference type="NCBI Taxonomy" id="1573173"/>
    <lineage>
        <taxon>Eukaryota</taxon>
        <taxon>Fungi</taxon>
        <taxon>Dikarya</taxon>
        <taxon>Ascomycota</taxon>
        <taxon>Pezizomycotina</taxon>
        <taxon>Sordariomycetes</taxon>
        <taxon>Hypocreomycetidae</taxon>
        <taxon>Glomerellales</taxon>
        <taxon>Glomerellaceae</taxon>
        <taxon>Colletotrichum</taxon>
        <taxon>Colletotrichum spaethianum species complex</taxon>
    </lineage>
</organism>
<accession>A0A167BRK6</accession>
<name>A0A167BRK6_COLIC</name>
<dbReference type="Proteomes" id="UP000076584">
    <property type="component" value="Unassembled WGS sequence"/>
</dbReference>
<evidence type="ECO:0000313" key="1">
    <source>
        <dbReference type="EMBL" id="KZL81647.1"/>
    </source>
</evidence>
<reference evidence="1 2" key="1">
    <citation type="submission" date="2015-06" db="EMBL/GenBank/DDBJ databases">
        <title>Survival trade-offs in plant roots during colonization by closely related pathogenic and mutualistic fungi.</title>
        <authorList>
            <person name="Hacquard S."/>
            <person name="Kracher B."/>
            <person name="Hiruma K."/>
            <person name="Weinman A."/>
            <person name="Muench P."/>
            <person name="Garrido Oter R."/>
            <person name="Ver Loren van Themaat E."/>
            <person name="Dallerey J.-F."/>
            <person name="Damm U."/>
            <person name="Henrissat B."/>
            <person name="Lespinet O."/>
            <person name="Thon M."/>
            <person name="Kemen E."/>
            <person name="McHardy A.C."/>
            <person name="Schulze-Lefert P."/>
            <person name="O'Connell R.J."/>
        </authorList>
    </citation>
    <scope>NUCLEOTIDE SEQUENCE [LARGE SCALE GENOMIC DNA]</scope>
    <source>
        <strain evidence="1 2">MAFF 238704</strain>
    </source>
</reference>
<gene>
    <name evidence="1" type="ORF">CI238_12972</name>
</gene>
<sequence>MNRAVDRPSLRLTSPTTLARITTLYGKEVDVKYSAVFFEDTAKGHKRGAQGLQGVCYRKNKQIPVTNLNNLLVFGEEGNTNTIPCDVREQGKKTNNSIGLLGMHSERTITYAWVSEEHERQYEKLGEFPQ</sequence>
<keyword evidence="2" id="KW-1185">Reference proteome</keyword>
<protein>
    <submittedName>
        <fullName evidence="1">Uncharacterized protein</fullName>
    </submittedName>
</protein>
<dbReference type="EMBL" id="LFIW01001610">
    <property type="protein sequence ID" value="KZL81647.1"/>
    <property type="molecule type" value="Genomic_DNA"/>
</dbReference>
<evidence type="ECO:0000313" key="2">
    <source>
        <dbReference type="Proteomes" id="UP000076584"/>
    </source>
</evidence>
<comment type="caution">
    <text evidence="1">The sequence shown here is derived from an EMBL/GenBank/DDBJ whole genome shotgun (WGS) entry which is preliminary data.</text>
</comment>